<evidence type="ECO:0000313" key="2">
    <source>
        <dbReference type="Proteomes" id="UP000642673"/>
    </source>
</evidence>
<reference evidence="2" key="1">
    <citation type="journal article" date="2019" name="Int. J. Syst. Evol. Microbiol.">
        <title>The Global Catalogue of Microorganisms (GCM) 10K type strain sequencing project: providing services to taxonomists for standard genome sequencing and annotation.</title>
        <authorList>
            <consortium name="The Broad Institute Genomics Platform"/>
            <consortium name="The Broad Institute Genome Sequencing Center for Infectious Disease"/>
            <person name="Wu L."/>
            <person name="Ma J."/>
        </authorList>
    </citation>
    <scope>NUCLEOTIDE SEQUENCE [LARGE SCALE GENOMIC DNA]</scope>
    <source>
        <strain evidence="2">JCM 4738</strain>
    </source>
</reference>
<dbReference type="Proteomes" id="UP000642673">
    <property type="component" value="Unassembled WGS sequence"/>
</dbReference>
<organism evidence="1 2">
    <name type="scientific">Streptomyces cirratus</name>
    <dbReference type="NCBI Taxonomy" id="68187"/>
    <lineage>
        <taxon>Bacteria</taxon>
        <taxon>Bacillati</taxon>
        <taxon>Actinomycetota</taxon>
        <taxon>Actinomycetes</taxon>
        <taxon>Kitasatosporales</taxon>
        <taxon>Streptomycetaceae</taxon>
        <taxon>Streptomyces</taxon>
    </lineage>
</organism>
<name>A0ABQ3F4N1_9ACTN</name>
<sequence length="67" mass="7127">MGIGDAGFGMVRLAARPGVTARGDAMVTAVMRCCGTAWGVCRWDGPRAVRSVLRVPDLVLRAVRLEV</sequence>
<dbReference type="EMBL" id="BMVP01000022">
    <property type="protein sequence ID" value="GHB82815.1"/>
    <property type="molecule type" value="Genomic_DNA"/>
</dbReference>
<keyword evidence="2" id="KW-1185">Reference proteome</keyword>
<accession>A0ABQ3F4N1</accession>
<comment type="caution">
    <text evidence="1">The sequence shown here is derived from an EMBL/GenBank/DDBJ whole genome shotgun (WGS) entry which is preliminary data.</text>
</comment>
<proteinExistence type="predicted"/>
<gene>
    <name evidence="1" type="ORF">GCM10010347_62230</name>
</gene>
<protein>
    <submittedName>
        <fullName evidence="1">Uncharacterized protein</fullName>
    </submittedName>
</protein>
<evidence type="ECO:0000313" key="1">
    <source>
        <dbReference type="EMBL" id="GHB82815.1"/>
    </source>
</evidence>